<dbReference type="InterPro" id="IPR003953">
    <property type="entry name" value="FAD-dep_OxRdtase_2_FAD-bd"/>
</dbReference>
<feature type="region of interest" description="Disordered" evidence="8">
    <location>
        <begin position="612"/>
        <end position="652"/>
    </location>
</feature>
<evidence type="ECO:0000256" key="1">
    <source>
        <dbReference type="ARBA" id="ARBA00005855"/>
    </source>
</evidence>
<dbReference type="InterPro" id="IPR052206">
    <property type="entry name" value="Retinol_saturase"/>
</dbReference>
<dbReference type="PANTHER" id="PTHR46091">
    <property type="entry name" value="BLR7054 PROTEIN"/>
    <property type="match status" value="1"/>
</dbReference>
<gene>
    <name evidence="11" type="ORF">Rsub_04376</name>
</gene>
<dbReference type="STRING" id="307507.A0A2V0NXG2"/>
<keyword evidence="12" id="KW-1185">Reference proteome</keyword>
<keyword evidence="7" id="KW-0520">NAD</keyword>
<evidence type="ECO:0000256" key="6">
    <source>
        <dbReference type="ARBA" id="ARBA00023002"/>
    </source>
</evidence>
<dbReference type="AlphaFoldDB" id="A0A2V0NXG2"/>
<evidence type="ECO:0000313" key="12">
    <source>
        <dbReference type="Proteomes" id="UP000247498"/>
    </source>
</evidence>
<keyword evidence="4" id="KW-0274">FAD</keyword>
<proteinExistence type="inferred from homology"/>
<feature type="compositionally biased region" description="Gly residues" evidence="8">
    <location>
        <begin position="612"/>
        <end position="634"/>
    </location>
</feature>
<name>A0A2V0NXG2_9CHLO</name>
<dbReference type="GO" id="GO:0016491">
    <property type="term" value="F:oxidoreductase activity"/>
    <property type="evidence" value="ECO:0007669"/>
    <property type="project" value="UniProtKB-KW"/>
</dbReference>
<evidence type="ECO:0000256" key="2">
    <source>
        <dbReference type="ARBA" id="ARBA00022630"/>
    </source>
</evidence>
<dbReference type="Pfam" id="PF00890">
    <property type="entry name" value="FAD_binding_2"/>
    <property type="match status" value="1"/>
</dbReference>
<evidence type="ECO:0000256" key="9">
    <source>
        <dbReference type="SAM" id="Phobius"/>
    </source>
</evidence>
<keyword evidence="9" id="KW-1133">Transmembrane helix</keyword>
<comment type="similarity">
    <text evidence="1">Belongs to the carotenoid/retinoid oxidoreductase family. CrtISO subfamily.</text>
</comment>
<keyword evidence="5" id="KW-0521">NADP</keyword>
<evidence type="ECO:0000256" key="3">
    <source>
        <dbReference type="ARBA" id="ARBA00022729"/>
    </source>
</evidence>
<evidence type="ECO:0000256" key="7">
    <source>
        <dbReference type="ARBA" id="ARBA00023027"/>
    </source>
</evidence>
<protein>
    <recommendedName>
        <fullName evidence="10">FAD-dependent oxidoreductase 2 FAD-binding domain-containing protein</fullName>
    </recommendedName>
</protein>
<feature type="transmembrane region" description="Helical" evidence="9">
    <location>
        <begin position="44"/>
        <end position="66"/>
    </location>
</feature>
<sequence>MEVRRRSDAPNCALLRARPCRRVAAAALPGVPLSRAKLEDTYDVIVIGSGIGGLAAAAALASAAGLRVCVLERQSTPGGYLQAFWRGPYAWETGVHAIGRMEEGSLDHSIMALLAGGDLKWARIPDPYDTVLLNGRSIELRTGLDAWRGAALAEFPGEAEGIDKWLALIRAWPLTLNLMVAGRLLAAALPAAAAGPAARLFGRRFMAWLAAQTGDHLMDSVTQARRSLLCFVDPELRALITAQWPYVGVPPGVGHGAAALGLSEYFQRGAFFPVGGGTRMVELMVARIEAAGGCLVREAEVEAILLDGPSGRAAGVAVRDSRPLSPGAAPAAAPATAPRRELRAARGVVSDAGAANTFRKLLPPGALAARPALARQAERVLSLPHTPPYLLVSLGIPGDLPPQLRARGSYLAFSEADSTAAMERQAAAEPGGAPFPWAFITSRSEHDPEWRRARPGRATLQVLAPVPWSWFEGWVGTSVHRRGKEYEAFKKGLADQLLAETLAKICPEVVGRADVVNIATPLTAQDYQDTFQGACYGLAHSLDAAAARHEGALGTRTALPGLYLTGQDVLGDGVILAAAAGLLAAAHIAPLRVLPALLGRLLASALRRGGGGAAAGGGGAEGAGAGGAGGGKGAPRGAPQPEPARAAPGIEN</sequence>
<keyword evidence="9" id="KW-0812">Transmembrane</keyword>
<reference evidence="11 12" key="1">
    <citation type="journal article" date="2018" name="Sci. Rep.">
        <title>Raphidocelis subcapitata (=Pseudokirchneriella subcapitata) provides an insight into genome evolution and environmental adaptations in the Sphaeropleales.</title>
        <authorList>
            <person name="Suzuki S."/>
            <person name="Yamaguchi H."/>
            <person name="Nakajima N."/>
            <person name="Kawachi M."/>
        </authorList>
    </citation>
    <scope>NUCLEOTIDE SEQUENCE [LARGE SCALE GENOMIC DNA]</scope>
    <source>
        <strain evidence="11 12">NIES-35</strain>
    </source>
</reference>
<keyword evidence="2" id="KW-0285">Flavoprotein</keyword>
<evidence type="ECO:0000259" key="10">
    <source>
        <dbReference type="Pfam" id="PF00890"/>
    </source>
</evidence>
<keyword evidence="6" id="KW-0560">Oxidoreductase</keyword>
<dbReference type="SUPFAM" id="SSF51905">
    <property type="entry name" value="FAD/NAD(P)-binding domain"/>
    <property type="match status" value="1"/>
</dbReference>
<keyword evidence="9" id="KW-0472">Membrane</keyword>
<dbReference type="InParanoid" id="A0A2V0NXG2"/>
<dbReference type="PANTHER" id="PTHR46091:SF3">
    <property type="entry name" value="AMINE OXIDASE DOMAIN-CONTAINING PROTEIN"/>
    <property type="match status" value="1"/>
</dbReference>
<organism evidence="11 12">
    <name type="scientific">Raphidocelis subcapitata</name>
    <dbReference type="NCBI Taxonomy" id="307507"/>
    <lineage>
        <taxon>Eukaryota</taxon>
        <taxon>Viridiplantae</taxon>
        <taxon>Chlorophyta</taxon>
        <taxon>core chlorophytes</taxon>
        <taxon>Chlorophyceae</taxon>
        <taxon>CS clade</taxon>
        <taxon>Sphaeropleales</taxon>
        <taxon>Selenastraceae</taxon>
        <taxon>Raphidocelis</taxon>
    </lineage>
</organism>
<evidence type="ECO:0000256" key="5">
    <source>
        <dbReference type="ARBA" id="ARBA00022857"/>
    </source>
</evidence>
<feature type="domain" description="FAD-dependent oxidoreductase 2 FAD-binding" evidence="10">
    <location>
        <begin position="43"/>
        <end position="361"/>
    </location>
</feature>
<comment type="caution">
    <text evidence="11">The sequence shown here is derived from an EMBL/GenBank/DDBJ whole genome shotgun (WGS) entry which is preliminary data.</text>
</comment>
<evidence type="ECO:0000256" key="4">
    <source>
        <dbReference type="ARBA" id="ARBA00022827"/>
    </source>
</evidence>
<dbReference type="OrthoDB" id="38045at2759"/>
<keyword evidence="3" id="KW-0732">Signal</keyword>
<accession>A0A2V0NXG2</accession>
<evidence type="ECO:0000256" key="8">
    <source>
        <dbReference type="SAM" id="MobiDB-lite"/>
    </source>
</evidence>
<dbReference type="EMBL" id="BDRX01000029">
    <property type="protein sequence ID" value="GBF92029.1"/>
    <property type="molecule type" value="Genomic_DNA"/>
</dbReference>
<dbReference type="Gene3D" id="3.50.50.60">
    <property type="entry name" value="FAD/NAD(P)-binding domain"/>
    <property type="match status" value="2"/>
</dbReference>
<dbReference type="InterPro" id="IPR036188">
    <property type="entry name" value="FAD/NAD-bd_sf"/>
</dbReference>
<dbReference type="Proteomes" id="UP000247498">
    <property type="component" value="Unassembled WGS sequence"/>
</dbReference>
<evidence type="ECO:0000313" key="11">
    <source>
        <dbReference type="EMBL" id="GBF92029.1"/>
    </source>
</evidence>